<evidence type="ECO:0000313" key="2">
    <source>
        <dbReference type="Proteomes" id="UP000005522"/>
    </source>
</evidence>
<dbReference type="InterPro" id="IPR029016">
    <property type="entry name" value="GAF-like_dom_sf"/>
</dbReference>
<reference evidence="1 2" key="1">
    <citation type="journal article" date="2009" name="J. Bacteriol.">
        <title>Draft genome sequence of the extremely acidophilic bacterium Acidithiobacillus caldus ATCC 51756 reveals metabolic versatility in the genus Acidithiobacillus.</title>
        <authorList>
            <person name="Valdes J."/>
            <person name="Quatrini R."/>
            <person name="Hallberg K."/>
            <person name="Dopson M."/>
            <person name="Valenzuela P.D."/>
            <person name="Holmes D.S."/>
        </authorList>
    </citation>
    <scope>NUCLEOTIDE SEQUENCE [LARGE SCALE GENOMIC DNA]</scope>
    <source>
        <strain evidence="2">ATCC 51756 / DSM 8584 / KU</strain>
    </source>
</reference>
<evidence type="ECO:0000313" key="1">
    <source>
        <dbReference type="EMBL" id="AIA54395.1"/>
    </source>
</evidence>
<organism evidence="1 2">
    <name type="scientific">Acidithiobacillus caldus (strain ATCC 51756 / DSM 8584 / KU)</name>
    <dbReference type="NCBI Taxonomy" id="637389"/>
    <lineage>
        <taxon>Bacteria</taxon>
        <taxon>Pseudomonadati</taxon>
        <taxon>Pseudomonadota</taxon>
        <taxon>Acidithiobacillia</taxon>
        <taxon>Acidithiobacillales</taxon>
        <taxon>Acidithiobacillaceae</taxon>
        <taxon>Acidithiobacillus</taxon>
    </lineage>
</organism>
<dbReference type="GeneID" id="92930519"/>
<dbReference type="Gene3D" id="3.30.450.40">
    <property type="match status" value="1"/>
</dbReference>
<sequence>MSETPRDDDAQQVRAFLRKHPEFLWTEEELLTEITLPHLGLGSASSLLERQVQALRQENLLLQQRIAALLGAAQQNAVLARHLSDLAMALLRAQDCIAVVELTRRHLSEVFQVEQQAWLVAHSDFPVTGAVALEAERSRPLLAMAIAGARTGLELHPDLRRRLFEAPGAGLRSFAIIPLDGSCLSGGIVLGSQHPDRYGADAGSDLLEQIGRLVSAALDRCTLPKAEGG</sequence>
<dbReference type="KEGG" id="acz:Acaty_c0508"/>
<accession>A0A059ZRW1</accession>
<dbReference type="Pfam" id="PF04340">
    <property type="entry name" value="DUF484"/>
    <property type="match status" value="1"/>
</dbReference>
<dbReference type="HOGENOM" id="CLU_073320_1_0_6"/>
<dbReference type="AlphaFoldDB" id="A0A059ZRW1"/>
<dbReference type="Proteomes" id="UP000005522">
    <property type="component" value="Chromosome"/>
</dbReference>
<evidence type="ECO:0008006" key="3">
    <source>
        <dbReference type="Google" id="ProtNLM"/>
    </source>
</evidence>
<dbReference type="eggNOG" id="COG3159">
    <property type="taxonomic scope" value="Bacteria"/>
</dbReference>
<name>A0A059ZRW1_ACICK</name>
<proteinExistence type="predicted"/>
<dbReference type="RefSeq" id="WP_004870639.1">
    <property type="nucleotide sequence ID" value="NZ_CP005986.1"/>
</dbReference>
<dbReference type="PANTHER" id="PTHR38765">
    <property type="entry name" value="DUF484 DOMAIN-CONTAINING PROTEIN"/>
    <property type="match status" value="1"/>
</dbReference>
<dbReference type="EMBL" id="CP005986">
    <property type="protein sequence ID" value="AIA54395.1"/>
    <property type="molecule type" value="Genomic_DNA"/>
</dbReference>
<dbReference type="InterPro" id="IPR007435">
    <property type="entry name" value="DUF484"/>
</dbReference>
<dbReference type="PANTHER" id="PTHR38765:SF1">
    <property type="entry name" value="DUF484 DOMAIN-CONTAINING PROTEIN"/>
    <property type="match status" value="1"/>
</dbReference>
<protein>
    <recommendedName>
        <fullName evidence="3">Phytochrome sensor protein</fullName>
    </recommendedName>
</protein>
<gene>
    <name evidence="1" type="ORF">Acaty_c0508</name>
</gene>